<comment type="caution">
    <text evidence="2">The sequence shown here is derived from an EMBL/GenBank/DDBJ whole genome shotgun (WGS) entry which is preliminary data.</text>
</comment>
<evidence type="ECO:0000256" key="1">
    <source>
        <dbReference type="SAM" id="MobiDB-lite"/>
    </source>
</evidence>
<dbReference type="EMBL" id="WSZM01000047">
    <property type="protein sequence ID" value="KAF4045395.1"/>
    <property type="molecule type" value="Genomic_DNA"/>
</dbReference>
<evidence type="ECO:0000313" key="2">
    <source>
        <dbReference type="EMBL" id="KAF4045395.1"/>
    </source>
</evidence>
<name>A0A833WPI0_PHYIN</name>
<keyword evidence="3" id="KW-1185">Reference proteome</keyword>
<proteinExistence type="predicted"/>
<accession>A0A833WPI0</accession>
<dbReference type="AlphaFoldDB" id="A0A833WPI0"/>
<organism evidence="2 3">
    <name type="scientific">Phytophthora infestans</name>
    <name type="common">Potato late blight agent</name>
    <name type="synonym">Botrytis infestans</name>
    <dbReference type="NCBI Taxonomy" id="4787"/>
    <lineage>
        <taxon>Eukaryota</taxon>
        <taxon>Sar</taxon>
        <taxon>Stramenopiles</taxon>
        <taxon>Oomycota</taxon>
        <taxon>Peronosporomycetes</taxon>
        <taxon>Peronosporales</taxon>
        <taxon>Peronosporaceae</taxon>
        <taxon>Phytophthora</taxon>
    </lineage>
</organism>
<dbReference type="Proteomes" id="UP000602510">
    <property type="component" value="Unassembled WGS sequence"/>
</dbReference>
<gene>
    <name evidence="2" type="ORF">GN244_ATG02138</name>
</gene>
<evidence type="ECO:0000313" key="3">
    <source>
        <dbReference type="Proteomes" id="UP000602510"/>
    </source>
</evidence>
<feature type="compositionally biased region" description="Basic and acidic residues" evidence="1">
    <location>
        <begin position="1"/>
        <end position="11"/>
    </location>
</feature>
<reference evidence="2" key="1">
    <citation type="submission" date="2020-04" db="EMBL/GenBank/DDBJ databases">
        <title>Hybrid Assembly of Korean Phytophthora infestans isolates.</title>
        <authorList>
            <person name="Prokchorchik M."/>
            <person name="Lee Y."/>
            <person name="Seo J."/>
            <person name="Cho J.-H."/>
            <person name="Park Y.-E."/>
            <person name="Jang D.-C."/>
            <person name="Im J.-S."/>
            <person name="Choi J.-G."/>
            <person name="Park H.-J."/>
            <person name="Lee G.-B."/>
            <person name="Lee Y.-G."/>
            <person name="Hong S.-Y."/>
            <person name="Cho K."/>
            <person name="Sohn K.H."/>
        </authorList>
    </citation>
    <scope>NUCLEOTIDE SEQUENCE</scope>
    <source>
        <strain evidence="2">KR_1_A1</strain>
    </source>
</reference>
<protein>
    <submittedName>
        <fullName evidence="2">Uncharacterized protein</fullName>
    </submittedName>
</protein>
<feature type="region of interest" description="Disordered" evidence="1">
    <location>
        <begin position="1"/>
        <end position="20"/>
    </location>
</feature>
<sequence length="68" mass="7614">MTDLQDVKVNGEDLSPDSGRNWSPDVLLERCYELGIWGVLLLRCTIKATILRGSTASVKTEYVLCRTL</sequence>